<evidence type="ECO:0000259" key="27">
    <source>
        <dbReference type="PROSITE" id="PS50093"/>
    </source>
</evidence>
<evidence type="ECO:0000256" key="24">
    <source>
        <dbReference type="SAM" id="MobiDB-lite"/>
    </source>
</evidence>
<evidence type="ECO:0000313" key="32">
    <source>
        <dbReference type="RefSeq" id="XP_021109848.1"/>
    </source>
</evidence>
<feature type="transmembrane region" description="Helical" evidence="25">
    <location>
        <begin position="2111"/>
        <end position="2140"/>
    </location>
</feature>
<evidence type="ECO:0000256" key="20">
    <source>
        <dbReference type="ARBA" id="ARBA00073797"/>
    </source>
</evidence>
<keyword evidence="26" id="KW-0732">Signal</keyword>
<feature type="transmembrane region" description="Helical" evidence="25">
    <location>
        <begin position="1715"/>
        <end position="1733"/>
    </location>
</feature>
<dbReference type="InterPro" id="IPR057244">
    <property type="entry name" value="GAIN_B"/>
</dbReference>
<evidence type="ECO:0000256" key="26">
    <source>
        <dbReference type="SAM" id="SignalP"/>
    </source>
</evidence>
<dbReference type="SMART" id="SM00089">
    <property type="entry name" value="PKD"/>
    <property type="match status" value="1"/>
</dbReference>
<evidence type="ECO:0000259" key="28">
    <source>
        <dbReference type="PROSITE" id="PS50095"/>
    </source>
</evidence>
<evidence type="ECO:0000256" key="13">
    <source>
        <dbReference type="ARBA" id="ARBA00023136"/>
    </source>
</evidence>
<dbReference type="PROSITE" id="PS50095">
    <property type="entry name" value="PLAT"/>
    <property type="match status" value="1"/>
</dbReference>
<dbReference type="Pfam" id="PF01477">
    <property type="entry name" value="PLAT"/>
    <property type="match status" value="1"/>
</dbReference>
<feature type="region of interest" description="Disordered" evidence="24">
    <location>
        <begin position="2352"/>
        <end position="2391"/>
    </location>
</feature>
<dbReference type="CDD" id="cd01752">
    <property type="entry name" value="PLAT_polycystin"/>
    <property type="match status" value="1"/>
</dbReference>
<evidence type="ECO:0000256" key="16">
    <source>
        <dbReference type="ARBA" id="ARBA00023273"/>
    </source>
</evidence>
<feature type="region of interest" description="Disordered" evidence="24">
    <location>
        <begin position="925"/>
        <end position="1016"/>
    </location>
</feature>
<feature type="domain" description="REJ" evidence="30">
    <location>
        <begin position="580"/>
        <end position="1535"/>
    </location>
</feature>
<keyword evidence="13 25" id="KW-0472">Membrane</keyword>
<comment type="subunit">
    <text evidence="19">Heterodimer. Interacts with PKD2 to form a calcium channel. Interacts with PKD2L1; to form ciliary calcium channel. May interact with GNA12, GNAS, GNAI1 and GNAI2.</text>
</comment>
<evidence type="ECO:0000256" key="15">
    <source>
        <dbReference type="ARBA" id="ARBA00023180"/>
    </source>
</evidence>
<dbReference type="SUPFAM" id="SSF49723">
    <property type="entry name" value="Lipase/lipooxygenase domain (PLAT/LH2 domain)"/>
    <property type="match status" value="1"/>
</dbReference>
<evidence type="ECO:0000256" key="25">
    <source>
        <dbReference type="SAM" id="Phobius"/>
    </source>
</evidence>
<evidence type="ECO:0000256" key="21">
    <source>
        <dbReference type="ARBA" id="ARBA00081200"/>
    </source>
</evidence>
<keyword evidence="8" id="KW-0677">Repeat</keyword>
<keyword evidence="5" id="KW-0109">Calcium transport</keyword>
<dbReference type="FunFam" id="2.60.40.10:FF:000825">
    <property type="entry name" value="Polycystin 1, transient receptor potential channel interacting"/>
    <property type="match status" value="1"/>
</dbReference>
<evidence type="ECO:0000256" key="9">
    <source>
        <dbReference type="ARBA" id="ARBA00022837"/>
    </source>
</evidence>
<evidence type="ECO:0000256" key="22">
    <source>
        <dbReference type="ARBA" id="ARBA00082084"/>
    </source>
</evidence>
<dbReference type="InterPro" id="IPR013783">
    <property type="entry name" value="Ig-like_fold"/>
</dbReference>
<feature type="region of interest" description="Disordered" evidence="24">
    <location>
        <begin position="1986"/>
        <end position="2023"/>
    </location>
</feature>
<evidence type="ECO:0000256" key="8">
    <source>
        <dbReference type="ARBA" id="ARBA00022737"/>
    </source>
</evidence>
<evidence type="ECO:0000256" key="6">
    <source>
        <dbReference type="ARBA" id="ARBA00022673"/>
    </source>
</evidence>
<evidence type="ECO:0000256" key="4">
    <source>
        <dbReference type="ARBA" id="ARBA00022475"/>
    </source>
</evidence>
<evidence type="ECO:0000259" key="29">
    <source>
        <dbReference type="PROSITE" id="PS50221"/>
    </source>
</evidence>
<evidence type="ECO:0000256" key="19">
    <source>
        <dbReference type="ARBA" id="ARBA00063851"/>
    </source>
</evidence>
<dbReference type="PANTHER" id="PTHR46730">
    <property type="entry name" value="POLYCYSTIN-1"/>
    <property type="match status" value="1"/>
</dbReference>
<evidence type="ECO:0000313" key="31">
    <source>
        <dbReference type="Proteomes" id="UP000694906"/>
    </source>
</evidence>
<feature type="domain" description="PLAT" evidence="28">
    <location>
        <begin position="1760"/>
        <end position="1877"/>
    </location>
</feature>
<comment type="function">
    <text evidence="18">Component of a calcium-permeant ion channel formed by PKD1L2 and PKD1L1 in primary cilia, where it controls cilium calcium concentration, without affecting cytoplasmic calcium concentration, and regulates sonic hedgehog/SHH signaling and GLI2 transcription. The PKD1L1:PKD2L1 channel complex is mechanosensitive only at high pressures and is highly temperature sensitive. Also involved in left/right axis specification downstream of nodal flow by forming a complex with PKD2 in cilia to facilitate flow detection in left/right patterning. May function as a G-protein-coupled receptor.</text>
</comment>
<dbReference type="PROSITE" id="PS51111">
    <property type="entry name" value="REJ"/>
    <property type="match status" value="1"/>
</dbReference>
<feature type="transmembrane region" description="Helical" evidence="25">
    <location>
        <begin position="1921"/>
        <end position="1943"/>
    </location>
</feature>
<keyword evidence="3" id="KW-0813">Transport</keyword>
<reference evidence="32" key="1">
    <citation type="submission" date="2025-08" db="UniProtKB">
        <authorList>
            <consortium name="RefSeq"/>
        </authorList>
    </citation>
    <scope>IDENTIFICATION</scope>
</reference>
<feature type="compositionally biased region" description="Low complexity" evidence="24">
    <location>
        <begin position="994"/>
        <end position="1006"/>
    </location>
</feature>
<dbReference type="Proteomes" id="UP000694906">
    <property type="component" value="Unplaced"/>
</dbReference>
<evidence type="ECO:0000256" key="3">
    <source>
        <dbReference type="ARBA" id="ARBA00022448"/>
    </source>
</evidence>
<dbReference type="InterPro" id="IPR036392">
    <property type="entry name" value="PLAT/LH2_dom_sf"/>
</dbReference>
<dbReference type="InterPro" id="IPR042060">
    <property type="entry name" value="PLAT_polycystin1"/>
</dbReference>
<proteinExistence type="inferred from homology"/>
<comment type="caution">
    <text evidence="23">Lacks conserved residue(s) required for the propagation of feature annotation.</text>
</comment>
<evidence type="ECO:0000256" key="7">
    <source>
        <dbReference type="ARBA" id="ARBA00022692"/>
    </source>
</evidence>
<dbReference type="Gene3D" id="2.60.40.10">
    <property type="entry name" value="Immunoglobulins"/>
    <property type="match status" value="1"/>
</dbReference>
<evidence type="ECO:0000256" key="2">
    <source>
        <dbReference type="ARBA" id="ARBA00007200"/>
    </source>
</evidence>
<evidence type="ECO:0000256" key="1">
    <source>
        <dbReference type="ARBA" id="ARBA00004272"/>
    </source>
</evidence>
<feature type="compositionally biased region" description="Pro residues" evidence="24">
    <location>
        <begin position="2354"/>
        <end position="2369"/>
    </location>
</feature>
<comment type="similarity">
    <text evidence="2">Belongs to the polycystin family.</text>
</comment>
<evidence type="ECO:0000256" key="23">
    <source>
        <dbReference type="PROSITE-ProRule" id="PRU00152"/>
    </source>
</evidence>
<evidence type="ECO:0000256" key="18">
    <source>
        <dbReference type="ARBA" id="ARBA00054690"/>
    </source>
</evidence>
<dbReference type="InterPro" id="IPR035986">
    <property type="entry name" value="PKD_dom_sf"/>
</dbReference>
<keyword evidence="7 25" id="KW-0812">Transmembrane</keyword>
<dbReference type="GeneID" id="101709924"/>
<dbReference type="Gene3D" id="2.60.60.20">
    <property type="entry name" value="PLAT/LH2 domain"/>
    <property type="match status" value="1"/>
</dbReference>
<feature type="region of interest" description="Disordered" evidence="24">
    <location>
        <begin position="2161"/>
        <end position="2193"/>
    </location>
</feature>
<evidence type="ECO:0000256" key="14">
    <source>
        <dbReference type="ARBA" id="ARBA00023157"/>
    </source>
</evidence>
<feature type="domain" description="PKD" evidence="27">
    <location>
        <begin position="523"/>
        <end position="575"/>
    </location>
</feature>
<dbReference type="PROSITE" id="PS50221">
    <property type="entry name" value="GAIN_B"/>
    <property type="match status" value="1"/>
</dbReference>
<dbReference type="RefSeq" id="XP_021109848.1">
    <property type="nucleotide sequence ID" value="XM_021254189.1"/>
</dbReference>
<evidence type="ECO:0000256" key="11">
    <source>
        <dbReference type="ARBA" id="ARBA00023065"/>
    </source>
</evidence>
<dbReference type="InterPro" id="IPR000601">
    <property type="entry name" value="PKD_dom"/>
</dbReference>
<evidence type="ECO:0000256" key="12">
    <source>
        <dbReference type="ARBA" id="ARBA00023069"/>
    </source>
</evidence>
<keyword evidence="9" id="KW-0106">Calcium</keyword>
<feature type="transmembrane region" description="Helical" evidence="25">
    <location>
        <begin position="2659"/>
        <end position="2680"/>
    </location>
</feature>
<dbReference type="Pfam" id="PF00801">
    <property type="entry name" value="PKD"/>
    <property type="match status" value="1"/>
</dbReference>
<feature type="region of interest" description="Disordered" evidence="24">
    <location>
        <begin position="146"/>
        <end position="233"/>
    </location>
</feature>
<dbReference type="CTD" id="168507"/>
<feature type="transmembrane region" description="Helical" evidence="25">
    <location>
        <begin position="2080"/>
        <end position="2099"/>
    </location>
</feature>
<sequence>MGAGGPSPAWKVMMGAAVLLPLVGPRLGSSSQGGSCWADCGVQPPRAQGEASVKAEGVSTGPERAPHKTSVTITTVLGSGGPGSCRWQQWAPGEPEAPFSGTHEGGSSATGPYNLRTFPCCGWRQLLRSAEDPAKAPLLGVLTSGAPTGAAGPPQATTQPALLGGPPSGLPTVPRSPARLLTPTPVPPGDASGTPSDTLNPEVSACPHSSLGPLPGTARTPSLPGSPSGPQRPCRLTPCPPAAVLVRDPDNAAHPAACCSPDTDARAAPALGFRVHLASRAALRLLVDFGDSVGAEVRLCSMTAATEVTAFHQYGKEGVYALRAAILGHQGPQVELGPYYVAVTHGHVSVLMNTSSTHQNEVLTFAGSHPGQKGTGVTHRFPWLASCNVSFLSRARAGHSQAWHSVTVWYQMQPVSIYTNGTVFAEDADITFVAVTKETTALEFTWHFGDGPPVRTTSRSIRRRLGAPQWYWVTVAASGTMGSVVSAPHVLRVQRRVRANRLVSAPTALVNTSVAFECRINFGTDVAFLWDFGDGTVHPGSSSTSHIYSREGEFTVHVLAFNNVSSASLRKQLFVVHQPCQPPPVKNMGPGKVQVWRAQPLRLGVTFEAAVLCDISQGLAYTWSLEDTEGSPVALPAAVDTHRQSLMLPAYALDSGEYTATAKVRIQGTMVHSNYSVGVEVLARVPVAVISEGTHLFVPRAAREPVVLRGTQSFDPDHPGAVLSYHWTCTAARSPGRPCFDDTGPNQPDTRASIFSFAVERLSTCCDQFLLTLTVASRGQYSSEAQVFLSTRQDPGFRFLHISWLSFKDVYVNWNEELSLRAVCDDCGETLSLSYSWELFWVNATEKSSIEGTDAASFAAPCLPDSAGSSRAAEMLCTGDTCDIAWELRAPCCSSSCVLGRLRTVQLLGVAALRAFWESPESALSAMEPSEELPVGTPTPLPWGTPPEALHHTVLGSSASGRWIPAASDTTAPGEAVEDQPRGPEPVAQAEGAPPTMSPSSRSQPQPSSPPALDDFEDYYGNIQEAEPAGGRQPVPAPVSYPHFFFFLGHSTGVSSADAAEGSPGEGDNLLDPFTSADRASPVLTIDWPKARLSRAVLRGYTEAGITKPTVTLKPYSLSSGETYVLQASVAAEPSELGRAQLYVRVPRVPRDAACQVQPQRGLEALTIFSVFCMSGTPDFHYEFSYWVGNASRHTLYRGRDTQYYFALPAGDPLDNYKVMVSTEITDGQGSRIQPCSVAVTVLPRYYGNSCLSEDLYNSSLRNLSVLWLMGSDTESRNYIAMLTGILSRLAKENTSTSCDQWSPLQDALISAVCTLAFADEEEMMDSVHTLRNLVNLPIKLGFLSAARILRFAHTLLVQDQTHFSGKFVGAGGRRLELILLISGVWEASEHGTWRHEDYILEEGKRVISDMLLAALPLSPGQQLSVSAGQMEFRVLLHRGLHCSVQSLGSVLVHLPRDLAGLSPAAEETQAPCYISQLTLFRRRLHPGGGAAGQVGGILGLSLYSCPSRSPIRRRQLRTPVTVEFGDEDSGDNETSEGSFVLLREQVHFHQFALLSQHPQELLQIHIEFAELETPAFPVLLLFSFSKKPSPSDFLVQQTRFQDQQSVRIFAPTALGRAANVGYLSLLDAYYDRRAPSTFLAKAVSYTAHFQWIRCLFWERGEWKSGRFSPQPGTSPDKVNCSYDRLAPFSTLRRRLNASFEASDISEVQSPPQNLLPSVCMGVITVLYGLLVMKSNLVDRRKEKGPGYIFLQEAAPPGHQLYAVVVDTGFWSPARFTSRVFIVLFGESGLSETRELCCPERTLFERNSRHTFILSAPAQLGPLWKVRVWHDSSGPAPRWLLSCVMVKELQSGRAWFFPARCWLAAGQGDGRVERELPCLRQGLGFWKLFCAKLTEALEGCHVWLSLCGPPRSHGPSRTQRLAVSLCLLCTHACLTALATAGGRDQLLPDVVLGDLGLGLLCALAASPVAQLLPLLFRCSQEAKGLPRAEPQGARTRTQLEVPQGEGPNSPGRTPGAQEPCKQPAAAMASRRDTACPSWELEARRVGRRSRQPPCAQAPSDGHEGLEPQGPSACQLPPNTAAWTICGMVTLACGLGTGFLGYRFLPAQCAQWLLLLSLSVVCCAFITQPLLICCAALGFAWKRRADSQCFAESLREATEHLGSGLEERPGPHTRASPGPTAGLAEVPRPYPRPTPGVRRSGVLFRSVPRYRRVHGALLSPQVLAARQRERHLRRARPPSRAQLRVTRERTKRARRAQAALRGLAMHGLTLLLLTWLTHGAFSTAAEHALNRAIRKALASARCSPGAGDRSDCRLSSLLDALLTGGPSAAGAPGAQPGALGGKCYLLGASVIQQPQDPPSSLPKPPGPSPAPLEDSLPLWSPDPRGLEDQNLTHGGPGHCLLSPGRTRLEAQALLSTLRARGWAAASMRLVLYHPPSQLFTSIALRAQPLPAAWVESFRVFWGSSSYHHVLPEVSPGVPSGRPGLRHSAPGSCCHPRMPDGGGPSPEAGLKSSLSEIPCPLQLAFLVLSLARLSLHLYSMAEVGALSYWRRPRNWLEAGTAASRPLPSRLSFLSQLPALGAALAYYAACGLLSLHAGDVAQQLRGGPCQGPLDLSLMALWSQRARWLRGLLLFLWTLRCISLPGLLHVASSCCLRMRMRGLVSGVSTAVLVGALVLAAHTHLRHLLSAAWTLPPRTFAHSGSRLLLLLGLPGRSQEDSSPSLPTSHLRAAAGSWGVLSAVVAALCLGMSHCLEEFSSLLDELLVKVEALSHGLELPALEEPRPADDSPAVSIPAHRAPGVRPWQSPRDTRLRKRGSS</sequence>
<protein>
    <recommendedName>
        <fullName evidence="20">Polycystin-1-like protein 1</fullName>
    </recommendedName>
    <alternativeName>
        <fullName evidence="22">PC1-like 1 protein</fullName>
    </alternativeName>
    <alternativeName>
        <fullName evidence="21">Polycystic kidney disease protein 1-like 1</fullName>
    </alternativeName>
</protein>
<feature type="transmembrane region" description="Helical" evidence="25">
    <location>
        <begin position="2624"/>
        <end position="2647"/>
    </location>
</feature>
<feature type="compositionally biased region" description="Polar residues" evidence="24">
    <location>
        <begin position="219"/>
        <end position="229"/>
    </location>
</feature>
<evidence type="ECO:0000256" key="5">
    <source>
        <dbReference type="ARBA" id="ARBA00022568"/>
    </source>
</evidence>
<keyword evidence="16" id="KW-0966">Cell projection</keyword>
<feature type="domain" description="GAIN-B" evidence="29">
    <location>
        <begin position="1551"/>
        <end position="1699"/>
    </location>
</feature>
<dbReference type="Pfam" id="PF02010">
    <property type="entry name" value="REJ"/>
    <property type="match status" value="2"/>
</dbReference>
<keyword evidence="11" id="KW-0406">Ion transport</keyword>
<keyword evidence="14" id="KW-1015">Disulfide bond</keyword>
<feature type="region of interest" description="Disordered" evidence="24">
    <location>
        <begin position="2775"/>
        <end position="2815"/>
    </location>
</feature>
<dbReference type="PROSITE" id="PS50093">
    <property type="entry name" value="PKD"/>
    <property type="match status" value="2"/>
</dbReference>
<keyword evidence="17" id="KW-0407">Ion channel</keyword>
<feature type="transmembrane region" description="Helical" evidence="25">
    <location>
        <begin position="2257"/>
        <end position="2275"/>
    </location>
</feature>
<accession>A0AAX6SM34</accession>
<dbReference type="SUPFAM" id="SSF49299">
    <property type="entry name" value="PKD domain"/>
    <property type="match status" value="1"/>
</dbReference>
<dbReference type="GO" id="GO:0060170">
    <property type="term" value="C:ciliary membrane"/>
    <property type="evidence" value="ECO:0007669"/>
    <property type="project" value="UniProtKB-SubCell"/>
</dbReference>
<name>A0AAX6SM34_HETGA</name>
<dbReference type="SMART" id="SM00308">
    <property type="entry name" value="LH2"/>
    <property type="match status" value="1"/>
</dbReference>
<keyword evidence="31" id="KW-1185">Reference proteome</keyword>
<dbReference type="InterPro" id="IPR001024">
    <property type="entry name" value="PLAT/LH2_dom"/>
</dbReference>
<feature type="signal peptide" evidence="26">
    <location>
        <begin position="1"/>
        <end position="28"/>
    </location>
</feature>
<keyword evidence="10 25" id="KW-1133">Transmembrane helix</keyword>
<dbReference type="CDD" id="cd00146">
    <property type="entry name" value="PKD"/>
    <property type="match status" value="1"/>
</dbReference>
<dbReference type="InterPro" id="IPR022409">
    <property type="entry name" value="PKD/Chitinase_dom"/>
</dbReference>
<keyword evidence="6" id="KW-0107">Calcium channel</keyword>
<dbReference type="GO" id="GO:0005262">
    <property type="term" value="F:calcium channel activity"/>
    <property type="evidence" value="ECO:0007669"/>
    <property type="project" value="UniProtKB-KW"/>
</dbReference>
<evidence type="ECO:0000259" key="30">
    <source>
        <dbReference type="PROSITE" id="PS51111"/>
    </source>
</evidence>
<organism evidence="31 32">
    <name type="scientific">Heterocephalus glaber</name>
    <name type="common">Naked mole rat</name>
    <dbReference type="NCBI Taxonomy" id="10181"/>
    <lineage>
        <taxon>Eukaryota</taxon>
        <taxon>Metazoa</taxon>
        <taxon>Chordata</taxon>
        <taxon>Craniata</taxon>
        <taxon>Vertebrata</taxon>
        <taxon>Euteleostomi</taxon>
        <taxon>Mammalia</taxon>
        <taxon>Eutheria</taxon>
        <taxon>Euarchontoglires</taxon>
        <taxon>Glires</taxon>
        <taxon>Rodentia</taxon>
        <taxon>Hystricomorpha</taxon>
        <taxon>Bathyergidae</taxon>
        <taxon>Heterocephalus</taxon>
    </lineage>
</organism>
<keyword evidence="15" id="KW-0325">Glycoprotein</keyword>
<feature type="domain" description="PKD" evidence="27">
    <location>
        <begin position="413"/>
        <end position="500"/>
    </location>
</feature>
<dbReference type="PANTHER" id="PTHR46730:SF4">
    <property type="entry name" value="POLYCYSTIC KIDNEY DISEASE PROTEIN 1-LIKE 1"/>
    <property type="match status" value="1"/>
</dbReference>
<dbReference type="InterPro" id="IPR002859">
    <property type="entry name" value="PKD/REJ-like"/>
</dbReference>
<keyword evidence="4" id="KW-1003">Cell membrane</keyword>
<feature type="transmembrane region" description="Helical" evidence="25">
    <location>
        <begin position="1955"/>
        <end position="1976"/>
    </location>
</feature>
<evidence type="ECO:0000256" key="10">
    <source>
        <dbReference type="ARBA" id="ARBA00022989"/>
    </source>
</evidence>
<feature type="chain" id="PRO_5043937844" description="Polycystin-1-like protein 1" evidence="26">
    <location>
        <begin position="29"/>
        <end position="2815"/>
    </location>
</feature>
<dbReference type="FunFam" id="2.60.60.20:FF:000017">
    <property type="entry name" value="Polycystin 1 like 1, transient receptor potential channel interacting"/>
    <property type="match status" value="1"/>
</dbReference>
<comment type="subcellular location">
    <subcellularLocation>
        <location evidence="1">Cell projection</location>
        <location evidence="1">Cilium membrane</location>
        <topology evidence="1">Multi-pass membrane protein</topology>
    </subcellularLocation>
</comment>
<dbReference type="InterPro" id="IPR014010">
    <property type="entry name" value="REJ_dom"/>
</dbReference>
<evidence type="ECO:0000256" key="17">
    <source>
        <dbReference type="ARBA" id="ARBA00023303"/>
    </source>
</evidence>
<keyword evidence="12" id="KW-0969">Cilium</keyword>
<feature type="region of interest" description="Disordered" evidence="24">
    <location>
        <begin position="2042"/>
        <end position="2071"/>
    </location>
</feature>
<feature type="compositionally biased region" description="Low complexity" evidence="24">
    <location>
        <begin position="146"/>
        <end position="165"/>
    </location>
</feature>
<gene>
    <name evidence="32" type="primary">Pkd1l1</name>
</gene>